<protein>
    <submittedName>
        <fullName evidence="1">Uncharacterized protein</fullName>
    </submittedName>
</protein>
<sequence>METQKNVILKTGVCVSIIEDSVMIEALGAVSRYSEATLKSVVDMQSGNHVLIVGIKDNPSLTGVSVTLDELAALSISKKPS</sequence>
<reference evidence="1 2" key="1">
    <citation type="submission" date="2015-01" db="EMBL/GenBank/DDBJ databases">
        <title>Vibrio sp. C94 JCM 19241 whole genome shotgun sequence.</title>
        <authorList>
            <person name="Sawabe T."/>
            <person name="Meirelles P."/>
            <person name="Feng G."/>
            <person name="Sayaka M."/>
            <person name="Hattori M."/>
            <person name="Ohkuma M."/>
        </authorList>
    </citation>
    <scope>NUCLEOTIDE SEQUENCE [LARGE SCALE GENOMIC DNA]</scope>
    <source>
        <strain evidence="2">JCM 19241</strain>
    </source>
</reference>
<evidence type="ECO:0000313" key="2">
    <source>
        <dbReference type="Proteomes" id="UP000031666"/>
    </source>
</evidence>
<dbReference type="Proteomes" id="UP000031666">
    <property type="component" value="Unassembled WGS sequence"/>
</dbReference>
<comment type="caution">
    <text evidence="1">The sequence shown here is derived from an EMBL/GenBank/DDBJ whole genome shotgun (WGS) entry which is preliminary data.</text>
</comment>
<dbReference type="EMBL" id="BBSC01000007">
    <property type="protein sequence ID" value="GAM77066.1"/>
    <property type="molecule type" value="Genomic_DNA"/>
</dbReference>
<dbReference type="AlphaFoldDB" id="A0A0B8QEN3"/>
<proteinExistence type="predicted"/>
<dbReference type="STRING" id="1481914.JCM19241_5962"/>
<accession>A0A0B8QEN3</accession>
<gene>
    <name evidence="1" type="ORF">JCM19241_5962</name>
</gene>
<name>A0A0B8QEN3_9VIBR</name>
<reference evidence="1 2" key="2">
    <citation type="submission" date="2015-01" db="EMBL/GenBank/DDBJ databases">
        <authorList>
            <consortium name="NBRP consortium"/>
            <person name="Sawabe T."/>
            <person name="Meirelles P."/>
            <person name="Feng G."/>
            <person name="Sayaka M."/>
            <person name="Hattori M."/>
            <person name="Ohkuma M."/>
        </authorList>
    </citation>
    <scope>NUCLEOTIDE SEQUENCE [LARGE SCALE GENOMIC DNA]</scope>
    <source>
        <strain evidence="2">JCM 19241</strain>
    </source>
</reference>
<evidence type="ECO:0000313" key="1">
    <source>
        <dbReference type="EMBL" id="GAM77066.1"/>
    </source>
</evidence>
<organism evidence="1 2">
    <name type="scientific">Vibrio ishigakensis</name>
    <dbReference type="NCBI Taxonomy" id="1481914"/>
    <lineage>
        <taxon>Bacteria</taxon>
        <taxon>Pseudomonadati</taxon>
        <taxon>Pseudomonadota</taxon>
        <taxon>Gammaproteobacteria</taxon>
        <taxon>Vibrionales</taxon>
        <taxon>Vibrionaceae</taxon>
        <taxon>Vibrio</taxon>
    </lineage>
</organism>